<keyword evidence="7" id="KW-0479">Metal-binding</keyword>
<dbReference type="CDD" id="cd20083">
    <property type="entry name" value="XPF_nuclease_EME"/>
    <property type="match status" value="1"/>
</dbReference>
<evidence type="ECO:0000256" key="2">
    <source>
        <dbReference type="ARBA" id="ARBA00001946"/>
    </source>
</evidence>
<evidence type="ECO:0000256" key="16">
    <source>
        <dbReference type="ARBA" id="ARBA00023204"/>
    </source>
</evidence>
<dbReference type="Pfam" id="PF21292">
    <property type="entry name" value="EME1-MUS81_C"/>
    <property type="match status" value="1"/>
</dbReference>
<feature type="compositionally biased region" description="Gly residues" evidence="22">
    <location>
        <begin position="170"/>
        <end position="183"/>
    </location>
</feature>
<evidence type="ECO:0000256" key="3">
    <source>
        <dbReference type="ARBA" id="ARBA00004123"/>
    </source>
</evidence>
<feature type="compositionally biased region" description="Pro residues" evidence="22">
    <location>
        <begin position="42"/>
        <end position="51"/>
    </location>
</feature>
<feature type="region of interest" description="Disordered" evidence="22">
    <location>
        <begin position="128"/>
        <end position="233"/>
    </location>
</feature>
<dbReference type="GO" id="GO:0004519">
    <property type="term" value="F:endonuclease activity"/>
    <property type="evidence" value="ECO:0007669"/>
    <property type="project" value="UniProtKB-KW"/>
</dbReference>
<feature type="domain" description="ERCC4" evidence="23">
    <location>
        <begin position="340"/>
        <end position="497"/>
    </location>
</feature>
<keyword evidence="14" id="KW-0175">Coiled coil</keyword>
<organism evidence="24 25">
    <name type="scientific">Colocasia esculenta</name>
    <name type="common">Wild taro</name>
    <name type="synonym">Arum esculentum</name>
    <dbReference type="NCBI Taxonomy" id="4460"/>
    <lineage>
        <taxon>Eukaryota</taxon>
        <taxon>Viridiplantae</taxon>
        <taxon>Streptophyta</taxon>
        <taxon>Embryophyta</taxon>
        <taxon>Tracheophyta</taxon>
        <taxon>Spermatophyta</taxon>
        <taxon>Magnoliopsida</taxon>
        <taxon>Liliopsida</taxon>
        <taxon>Araceae</taxon>
        <taxon>Aroideae</taxon>
        <taxon>Colocasieae</taxon>
        <taxon>Colocasia</taxon>
    </lineage>
</organism>
<evidence type="ECO:0000256" key="9">
    <source>
        <dbReference type="ARBA" id="ARBA00022763"/>
    </source>
</evidence>
<dbReference type="PANTHER" id="PTHR21077:SF5">
    <property type="entry name" value="CROSSOVER JUNCTION ENDONUCLEASE MMS4"/>
    <property type="match status" value="1"/>
</dbReference>
<evidence type="ECO:0000256" key="22">
    <source>
        <dbReference type="SAM" id="MobiDB-lite"/>
    </source>
</evidence>
<proteinExistence type="inferred from homology"/>
<comment type="cofactor">
    <cofactor evidence="2">
        <name>Mg(2+)</name>
        <dbReference type="ChEBI" id="CHEBI:18420"/>
    </cofactor>
</comment>
<dbReference type="InterPro" id="IPR042530">
    <property type="entry name" value="EME1/EME2_C"/>
</dbReference>
<reference evidence="24" key="1">
    <citation type="submission" date="2017-07" db="EMBL/GenBank/DDBJ databases">
        <title>Taro Niue Genome Assembly and Annotation.</title>
        <authorList>
            <person name="Atibalentja N."/>
            <person name="Keating K."/>
            <person name="Fields C.J."/>
        </authorList>
    </citation>
    <scope>NUCLEOTIDE SEQUENCE</scope>
    <source>
        <strain evidence="24">Niue_2</strain>
        <tissue evidence="24">Leaf</tissue>
    </source>
</reference>
<evidence type="ECO:0000256" key="1">
    <source>
        <dbReference type="ARBA" id="ARBA00001913"/>
    </source>
</evidence>
<dbReference type="Gene3D" id="3.40.50.10130">
    <property type="match status" value="1"/>
</dbReference>
<evidence type="ECO:0000256" key="17">
    <source>
        <dbReference type="ARBA" id="ARBA00023242"/>
    </source>
</evidence>
<keyword evidence="13" id="KW-0460">Magnesium</keyword>
<keyword evidence="17" id="KW-0539">Nucleus</keyword>
<feature type="non-terminal residue" evidence="24">
    <location>
        <position position="1"/>
    </location>
</feature>
<comment type="similarity">
    <text evidence="4">Belongs to the EME1/MMS4 family.</text>
</comment>
<evidence type="ECO:0000313" key="25">
    <source>
        <dbReference type="Proteomes" id="UP000652761"/>
    </source>
</evidence>
<keyword evidence="19" id="KW-0131">Cell cycle</keyword>
<evidence type="ECO:0000256" key="12">
    <source>
        <dbReference type="ARBA" id="ARBA00022837"/>
    </source>
</evidence>
<evidence type="ECO:0000256" key="10">
    <source>
        <dbReference type="ARBA" id="ARBA00022776"/>
    </source>
</evidence>
<keyword evidence="11" id="KW-0378">Hydrolase</keyword>
<evidence type="ECO:0000256" key="11">
    <source>
        <dbReference type="ARBA" id="ARBA00022801"/>
    </source>
</evidence>
<evidence type="ECO:0000256" key="5">
    <source>
        <dbReference type="ARBA" id="ARBA00022618"/>
    </source>
</evidence>
<evidence type="ECO:0000256" key="4">
    <source>
        <dbReference type="ARBA" id="ARBA00005313"/>
    </source>
</evidence>
<dbReference type="GO" id="GO:0051321">
    <property type="term" value="P:meiotic cell cycle"/>
    <property type="evidence" value="ECO:0007669"/>
    <property type="project" value="UniProtKB-KW"/>
</dbReference>
<comment type="function">
    <text evidence="20">Interacts with MUS81 to form a DNA structure-specific endonuclease with substrate preference for branched DNA structures with a 5'-end at the branch nick. Typical substrates include 3'-flap structures, D-loops, replication forks, nicked Holliday junctions and also intact Holliday junctions with a reduced efficiency. May be required in mitosis for the processing of stalled or collapsed replication fork intermediates. Plays a role in DNA repair and in genotoxic stress-induced homologous recombination (HR) in somatic cells. Mediates a subset of meiotic recombination events that are insensitive to crossover interference.</text>
</comment>
<keyword evidence="10" id="KW-0498">Mitosis</keyword>
<evidence type="ECO:0000256" key="14">
    <source>
        <dbReference type="ARBA" id="ARBA00023054"/>
    </source>
</evidence>
<gene>
    <name evidence="24" type="ORF">Taro_003375</name>
</gene>
<evidence type="ECO:0000256" key="8">
    <source>
        <dbReference type="ARBA" id="ARBA00022759"/>
    </source>
</evidence>
<name>A0A843TNI5_COLES</name>
<dbReference type="GO" id="GO:0006281">
    <property type="term" value="P:DNA repair"/>
    <property type="evidence" value="ECO:0007669"/>
    <property type="project" value="UniProtKB-KW"/>
</dbReference>
<dbReference type="Gene3D" id="1.10.150.670">
    <property type="entry name" value="Crossover junction endonuclease EME1, DNA-binding domain"/>
    <property type="match status" value="1"/>
</dbReference>
<dbReference type="FunFam" id="1.10.150.670:FF:000007">
    <property type="entry name" value="Crossover junction endonuclease EME1B"/>
    <property type="match status" value="1"/>
</dbReference>
<dbReference type="InterPro" id="IPR033310">
    <property type="entry name" value="Mms4/EME1/EME2"/>
</dbReference>
<evidence type="ECO:0000256" key="20">
    <source>
        <dbReference type="ARBA" id="ARBA00059712"/>
    </source>
</evidence>
<evidence type="ECO:0000256" key="21">
    <source>
        <dbReference type="ARBA" id="ARBA00066032"/>
    </source>
</evidence>
<evidence type="ECO:0000256" key="19">
    <source>
        <dbReference type="ARBA" id="ARBA00023306"/>
    </source>
</evidence>
<evidence type="ECO:0000256" key="13">
    <source>
        <dbReference type="ARBA" id="ARBA00022842"/>
    </source>
</evidence>
<feature type="compositionally biased region" description="Basic and acidic residues" evidence="22">
    <location>
        <begin position="147"/>
        <end position="157"/>
    </location>
</feature>
<keyword evidence="12" id="KW-0106">Calcium</keyword>
<evidence type="ECO:0000259" key="23">
    <source>
        <dbReference type="Pfam" id="PF02732"/>
    </source>
</evidence>
<evidence type="ECO:0000256" key="15">
    <source>
        <dbReference type="ARBA" id="ARBA00023172"/>
    </source>
</evidence>
<dbReference type="EMBL" id="NMUH01000087">
    <property type="protein sequence ID" value="MQL71074.1"/>
    <property type="molecule type" value="Genomic_DNA"/>
</dbReference>
<dbReference type="GO" id="GO:0003677">
    <property type="term" value="F:DNA binding"/>
    <property type="evidence" value="ECO:0007669"/>
    <property type="project" value="InterPro"/>
</dbReference>
<feature type="compositionally biased region" description="Basic and acidic residues" evidence="22">
    <location>
        <begin position="263"/>
        <end position="284"/>
    </location>
</feature>
<comment type="caution">
    <text evidence="24">The sequence shown here is derived from an EMBL/GenBank/DDBJ whole genome shotgun (WGS) entry which is preliminary data.</text>
</comment>
<dbReference type="Pfam" id="PF02732">
    <property type="entry name" value="ERCC4"/>
    <property type="match status" value="1"/>
</dbReference>
<dbReference type="GO" id="GO:0016787">
    <property type="term" value="F:hydrolase activity"/>
    <property type="evidence" value="ECO:0007669"/>
    <property type="project" value="UniProtKB-KW"/>
</dbReference>
<keyword evidence="16" id="KW-0234">DNA repair</keyword>
<keyword evidence="15" id="KW-0233">DNA recombination</keyword>
<sequence>MASRPPPSIPVVIPSDDDDVVDAGFDSDPSPPMKWVAGRRGVPPPHPPSASEPPLFVLVDDDPTPQKKVPFDHTPSFVPETPLTPLSGPSFVRCTLARSSHPDDAATSAQKSDRFAGISGFICLVSEDEESGSGSVKRKSNVTAGRVRSDGLNEVRSFDNGTASSFDLCGSGGSNVGRSGSGSGLDTDAGAEENHSCPGGKEGSFFRGSTPITQVVGDSPSHGDFGFLGEDDILPQPQVQHNHYEDSTILENLGGTKKPRGRHVADNSEKRSRRDEQLARKQQLKEEKSRLIEEKKRKRQEEKLAKEAMKAETEEMKKLQKEKQKWEKGKFALKSIVAEIDTKVVENGSVGGHLLTRFAEKGIHFRITLNPIEKSIVWKMSIPDEISKLSPMGSDVQYILIVYEADEFCSLVTNGALLDHVRRVQSRYPSFTICYLTNRLMSYINKREQSQYKGSVSDNNWTRPPVEEILSRLMTHFNKVHSRHCLDEADVADHIVGLTSGLATCQFRKKITRLSVNANGSLVSKDFIDRHLIKRNVWLKALVAIPKVQPRFAIAIWKKYPTMRSLLNVYMDPNKSVHEKEFLLKDLTVEGLLGNEDRRLGEVCSKRVYRVLMAENGGMKTDDVENGADFFGSPSYSDGALSSFLKLSGHPTIRSKIKPLRFLCVCVCVGGEGGE</sequence>
<dbReference type="GO" id="GO:0051301">
    <property type="term" value="P:cell division"/>
    <property type="evidence" value="ECO:0007669"/>
    <property type="project" value="UniProtKB-KW"/>
</dbReference>
<dbReference type="GO" id="GO:0046872">
    <property type="term" value="F:metal ion binding"/>
    <property type="evidence" value="ECO:0007669"/>
    <property type="project" value="UniProtKB-KW"/>
</dbReference>
<comment type="subcellular location">
    <subcellularLocation>
        <location evidence="3">Nucleus</location>
    </subcellularLocation>
</comment>
<keyword evidence="5" id="KW-0132">Cell division</keyword>
<dbReference type="GO" id="GO:0006310">
    <property type="term" value="P:DNA recombination"/>
    <property type="evidence" value="ECO:0007669"/>
    <property type="project" value="UniProtKB-KW"/>
</dbReference>
<feature type="region of interest" description="Disordered" evidence="22">
    <location>
        <begin position="1"/>
        <end position="84"/>
    </location>
</feature>
<protein>
    <recommendedName>
        <fullName evidence="23">ERCC4 domain-containing protein</fullName>
    </recommendedName>
</protein>
<keyword evidence="8" id="KW-0255">Endonuclease</keyword>
<keyword evidence="18" id="KW-0469">Meiosis</keyword>
<feature type="region of interest" description="Disordered" evidence="22">
    <location>
        <begin position="250"/>
        <end position="284"/>
    </location>
</feature>
<comment type="subunit">
    <text evidence="21">Forms a heterodimer with MUS81.</text>
</comment>
<dbReference type="GO" id="GO:0048476">
    <property type="term" value="C:Holliday junction resolvase complex"/>
    <property type="evidence" value="ECO:0007669"/>
    <property type="project" value="InterPro"/>
</dbReference>
<evidence type="ECO:0000256" key="7">
    <source>
        <dbReference type="ARBA" id="ARBA00022723"/>
    </source>
</evidence>
<dbReference type="OrthoDB" id="343092at2759"/>
<evidence type="ECO:0000256" key="18">
    <source>
        <dbReference type="ARBA" id="ARBA00023254"/>
    </source>
</evidence>
<dbReference type="InterPro" id="IPR047524">
    <property type="entry name" value="XPF_nuclease_EME1_plant/arthr"/>
</dbReference>
<keyword evidence="9" id="KW-0227">DNA damage</keyword>
<dbReference type="GO" id="GO:0005634">
    <property type="term" value="C:nucleus"/>
    <property type="evidence" value="ECO:0007669"/>
    <property type="project" value="UniProtKB-SubCell"/>
</dbReference>
<dbReference type="InterPro" id="IPR006166">
    <property type="entry name" value="ERCC4_domain"/>
</dbReference>
<evidence type="ECO:0000256" key="6">
    <source>
        <dbReference type="ARBA" id="ARBA00022722"/>
    </source>
</evidence>
<dbReference type="Proteomes" id="UP000652761">
    <property type="component" value="Unassembled WGS sequence"/>
</dbReference>
<keyword evidence="25" id="KW-1185">Reference proteome</keyword>
<dbReference type="PANTHER" id="PTHR21077">
    <property type="entry name" value="EME1 PROTEIN"/>
    <property type="match status" value="1"/>
</dbReference>
<keyword evidence="6" id="KW-0540">Nuclease</keyword>
<accession>A0A843TNI5</accession>
<dbReference type="AlphaFoldDB" id="A0A843TNI5"/>
<evidence type="ECO:0000313" key="24">
    <source>
        <dbReference type="EMBL" id="MQL71074.1"/>
    </source>
</evidence>
<comment type="cofactor">
    <cofactor evidence="1">
        <name>Ca(2+)</name>
        <dbReference type="ChEBI" id="CHEBI:29108"/>
    </cofactor>
</comment>